<reference evidence="16" key="1">
    <citation type="submission" date="2021-02" db="EMBL/GenBank/DDBJ databases">
        <authorList>
            <person name="Nowell W R."/>
        </authorList>
    </citation>
    <scope>NUCLEOTIDE SEQUENCE</scope>
    <source>
        <strain evidence="16">Ploen Becks lab</strain>
    </source>
</reference>
<dbReference type="GO" id="GO:0001725">
    <property type="term" value="C:stress fiber"/>
    <property type="evidence" value="ECO:0007669"/>
    <property type="project" value="TreeGrafter"/>
</dbReference>
<dbReference type="InterPro" id="IPR001781">
    <property type="entry name" value="Znf_LIM"/>
</dbReference>
<dbReference type="PROSITE" id="PS00478">
    <property type="entry name" value="LIM_DOMAIN_1"/>
    <property type="match status" value="1"/>
</dbReference>
<evidence type="ECO:0000313" key="16">
    <source>
        <dbReference type="EMBL" id="CAF0914906.1"/>
    </source>
</evidence>
<sequence>MSNNINYELPPIKKVGPAVLPKPKNIKIQAGRVIRLNYAPSLDNTDRMNSRFIDELCESMKPPTPPPLLSDLVYEKNQQFQNDTRNYNDNDDDNDDYEFKPSPYRPKFVQIPVEIETTNYSDQYKFPKKSPKVTYIPTNIQPVRTLTLNGIRNNNHLTRDSTTINFSADGAANRPTITITTGRGPNSPTITNSTSNGFTYNIPIQHVGSNRNFIISTQENSAPSIITNTTGTNSYIIPVKLSNTSPTTVNINNSPVTERLSSPNNIGNIYIKTNRALSNKSPTTPTTNTRVEDEVDLLKDLLVKNLNSSTHQNEQQQCVGVCTKCNQKIIGAENGLKSNDCLYHINCFVCHGCGYSLQDQHFYSMENKTFCEECYNRLLEKCSFCLRPITERILRATGKPFHPECFNCIVCKKNLDGIPFTVDASNKIHCIECFHEKYAPRCFICRLPITPENGMEETVRIVSMDKNFHINCYKCEDCGVSLSSNTENTGGCFPLDDHIYCKSCSYQHLKNLVNAQGTSVFPNNLMTNNQTPRSTDL</sequence>
<keyword evidence="7 13" id="KW-0862">Zinc</keyword>
<evidence type="ECO:0000259" key="15">
    <source>
        <dbReference type="PROSITE" id="PS50023"/>
    </source>
</evidence>
<feature type="region of interest" description="Disordered" evidence="14">
    <location>
        <begin position="82"/>
        <end position="103"/>
    </location>
</feature>
<evidence type="ECO:0000256" key="8">
    <source>
        <dbReference type="ARBA" id="ARBA00022889"/>
    </source>
</evidence>
<gene>
    <name evidence="16" type="ORF">OXX778_LOCUS12097</name>
</gene>
<dbReference type="GO" id="GO:0098609">
    <property type="term" value="P:cell-cell adhesion"/>
    <property type="evidence" value="ECO:0007669"/>
    <property type="project" value="TreeGrafter"/>
</dbReference>
<dbReference type="Proteomes" id="UP000663879">
    <property type="component" value="Unassembled WGS sequence"/>
</dbReference>
<comment type="subcellular location">
    <subcellularLocation>
        <location evidence="2">Cell junction</location>
        <location evidence="2">Focal adhesion</location>
    </subcellularLocation>
    <subcellularLocation>
        <location evidence="1">Cytoplasm</location>
        <location evidence="1">Cytoskeleton</location>
    </subcellularLocation>
</comment>
<dbReference type="FunFam" id="2.10.110.10:FF:000027">
    <property type="entry name" value="lipoma-preferred partner isoform X1"/>
    <property type="match status" value="1"/>
</dbReference>
<evidence type="ECO:0000256" key="2">
    <source>
        <dbReference type="ARBA" id="ARBA00004246"/>
    </source>
</evidence>
<evidence type="ECO:0000256" key="9">
    <source>
        <dbReference type="ARBA" id="ARBA00022949"/>
    </source>
</evidence>
<keyword evidence="5 13" id="KW-0479">Metal-binding</keyword>
<evidence type="ECO:0000256" key="4">
    <source>
        <dbReference type="ARBA" id="ARBA00022490"/>
    </source>
</evidence>
<keyword evidence="10 13" id="KW-0440">LIM domain</keyword>
<keyword evidence="8" id="KW-0130">Cell adhesion</keyword>
<evidence type="ECO:0000256" key="1">
    <source>
        <dbReference type="ARBA" id="ARBA00004245"/>
    </source>
</evidence>
<dbReference type="GO" id="GO:0046872">
    <property type="term" value="F:metal ion binding"/>
    <property type="evidence" value="ECO:0007669"/>
    <property type="project" value="UniProtKB-KW"/>
</dbReference>
<dbReference type="OrthoDB" id="25414at2759"/>
<dbReference type="GO" id="GO:0005925">
    <property type="term" value="C:focal adhesion"/>
    <property type="evidence" value="ECO:0007669"/>
    <property type="project" value="UniProtKB-SubCell"/>
</dbReference>
<evidence type="ECO:0000256" key="5">
    <source>
        <dbReference type="ARBA" id="ARBA00022723"/>
    </source>
</evidence>
<keyword evidence="9" id="KW-0965">Cell junction</keyword>
<keyword evidence="4" id="KW-0963">Cytoplasm</keyword>
<comment type="caution">
    <text evidence="16">The sequence shown here is derived from an EMBL/GenBank/DDBJ whole genome shotgun (WGS) entry which is preliminary data.</text>
</comment>
<keyword evidence="17" id="KW-1185">Reference proteome</keyword>
<dbReference type="Pfam" id="PF00412">
    <property type="entry name" value="LIM"/>
    <property type="match status" value="3"/>
</dbReference>
<dbReference type="PANTHER" id="PTHR24207:SF2">
    <property type="entry name" value="ZYX102 PROTEIN"/>
    <property type="match status" value="1"/>
</dbReference>
<keyword evidence="6" id="KW-0677">Repeat</keyword>
<evidence type="ECO:0000256" key="12">
    <source>
        <dbReference type="ARBA" id="ARBA00039396"/>
    </source>
</evidence>
<dbReference type="PANTHER" id="PTHR24207">
    <property type="entry name" value="ZYX102 PROTEIN"/>
    <property type="match status" value="1"/>
</dbReference>
<evidence type="ECO:0000256" key="6">
    <source>
        <dbReference type="ARBA" id="ARBA00022737"/>
    </source>
</evidence>
<comment type="similarity">
    <text evidence="3">Belongs to the zyxin/ajuba family.</text>
</comment>
<feature type="domain" description="LIM zinc-binding" evidence="15">
    <location>
        <begin position="320"/>
        <end position="381"/>
    </location>
</feature>
<feature type="domain" description="LIM zinc-binding" evidence="15">
    <location>
        <begin position="440"/>
        <end position="511"/>
    </location>
</feature>
<proteinExistence type="inferred from homology"/>
<dbReference type="EMBL" id="CAJNOC010002139">
    <property type="protein sequence ID" value="CAF0914906.1"/>
    <property type="molecule type" value="Genomic_DNA"/>
</dbReference>
<organism evidence="16 17">
    <name type="scientific">Brachionus calyciflorus</name>
    <dbReference type="NCBI Taxonomy" id="104777"/>
    <lineage>
        <taxon>Eukaryota</taxon>
        <taxon>Metazoa</taxon>
        <taxon>Spiralia</taxon>
        <taxon>Gnathifera</taxon>
        <taxon>Rotifera</taxon>
        <taxon>Eurotatoria</taxon>
        <taxon>Monogononta</taxon>
        <taxon>Pseudotrocha</taxon>
        <taxon>Ploima</taxon>
        <taxon>Brachionidae</taxon>
        <taxon>Brachionus</taxon>
    </lineage>
</organism>
<dbReference type="CDD" id="cd09357">
    <property type="entry name" value="LIM3_Zyxin_like"/>
    <property type="match status" value="1"/>
</dbReference>
<accession>A0A814AHC6</accession>
<evidence type="ECO:0000256" key="11">
    <source>
        <dbReference type="ARBA" id="ARBA00023212"/>
    </source>
</evidence>
<name>A0A814AHC6_9BILA</name>
<protein>
    <recommendedName>
        <fullName evidence="12">Zyxin</fullName>
    </recommendedName>
</protein>
<evidence type="ECO:0000256" key="7">
    <source>
        <dbReference type="ARBA" id="ARBA00022833"/>
    </source>
</evidence>
<evidence type="ECO:0000256" key="3">
    <source>
        <dbReference type="ARBA" id="ARBA00009611"/>
    </source>
</evidence>
<dbReference type="FunFam" id="2.10.110.10:FF:000057">
    <property type="entry name" value="Zyxin"/>
    <property type="match status" value="1"/>
</dbReference>
<evidence type="ECO:0000256" key="10">
    <source>
        <dbReference type="ARBA" id="ARBA00023038"/>
    </source>
</evidence>
<dbReference type="SMART" id="SM00132">
    <property type="entry name" value="LIM"/>
    <property type="match status" value="3"/>
</dbReference>
<evidence type="ECO:0000313" key="17">
    <source>
        <dbReference type="Proteomes" id="UP000663879"/>
    </source>
</evidence>
<dbReference type="PROSITE" id="PS50023">
    <property type="entry name" value="LIM_DOMAIN_2"/>
    <property type="match status" value="2"/>
</dbReference>
<dbReference type="Gene3D" id="2.10.110.10">
    <property type="entry name" value="Cysteine Rich Protein"/>
    <property type="match status" value="3"/>
</dbReference>
<evidence type="ECO:0000256" key="14">
    <source>
        <dbReference type="SAM" id="MobiDB-lite"/>
    </source>
</evidence>
<keyword evidence="11" id="KW-0206">Cytoskeleton</keyword>
<dbReference type="AlphaFoldDB" id="A0A814AHC6"/>
<dbReference type="SUPFAM" id="SSF57716">
    <property type="entry name" value="Glucocorticoid receptor-like (DNA-binding domain)"/>
    <property type="match status" value="2"/>
</dbReference>
<evidence type="ECO:0000256" key="13">
    <source>
        <dbReference type="PROSITE-ProRule" id="PRU00125"/>
    </source>
</evidence>